<dbReference type="Gene3D" id="3.90.1750.20">
    <property type="entry name" value="Putative Large Serine Recombinase, Chain B, Domain 2"/>
    <property type="match status" value="1"/>
</dbReference>
<gene>
    <name evidence="3" type="primary">LOC106820201</name>
</gene>
<dbReference type="InterPro" id="IPR036162">
    <property type="entry name" value="Resolvase-like_N_sf"/>
</dbReference>
<dbReference type="CDD" id="cd00338">
    <property type="entry name" value="Ser_Recombinase"/>
    <property type="match status" value="1"/>
</dbReference>
<accession>A0ABM1F706</accession>
<dbReference type="PANTHER" id="PTHR30461">
    <property type="entry name" value="DNA-INVERTASE FROM LAMBDOID PROPHAGE"/>
    <property type="match status" value="1"/>
</dbReference>
<name>A0ABM1F706_PRICU</name>
<dbReference type="InterPro" id="IPR050639">
    <property type="entry name" value="SSR_resolvase"/>
</dbReference>
<evidence type="ECO:0000259" key="1">
    <source>
        <dbReference type="PROSITE" id="PS51736"/>
    </source>
</evidence>
<dbReference type="Pfam" id="PF13408">
    <property type="entry name" value="Zn_ribbon_recom"/>
    <property type="match status" value="1"/>
</dbReference>
<dbReference type="Pfam" id="PF00239">
    <property type="entry name" value="Resolvase"/>
    <property type="match status" value="1"/>
</dbReference>
<sequence>MINHSLHSRINTDHLTRKAIVYLRQSSLTQVKHNIESQHLQYALADRATELGFNRVEVIDKDLGASASSGSRERPGFQQLLTSVALGDVGIILSRELSRLSRTDKDWCHLMEICQLFNTLIGDEQTVYDPSQFDDQLVLGIKGTISAAELNILRLRLQQGKEAKARRGELFTTVAPGFIRDGDAIIKDPNRRVQDAMMLIFNKFQALGSIRQTYGWFMENQIELPVNKSIGGQIQLVWKLPAQTFIPSVLHNPIYAGAYVYGRRPTEKVLEQGELRKRQAAILPHDQAKVFIQNHHEGYISWASYLRFQRMIDNNGTNFQPDESILAVRQGHGLLTGLLRCARCGHKLQVRYWGKQGTTPRYLCHGDYQSAGRYCIGFGGMAAEQRIADEVLKRITPEGVAASLRAVEQLESHRSDHHIALQRQLQQVEYEAQRAFLQYDQADPSNRLVVDTLEQRWNEKLEKAEQVKNTLNAAQVAPQTLTEQGKQSILALGQDFADTWHRAESPVALKKKIIRCLIKEIIVDIDKEKQLLSFIIHWQGGSHTDLIIPRPLPANQGHKTKAEDLELIRKMAIRYNDAEIAMVLSRLGRKTGKGKRWSQSSVRTIRTKQGIKAAPKREDDGILNLVQAKGYCG</sequence>
<dbReference type="Proteomes" id="UP000695022">
    <property type="component" value="Unplaced"/>
</dbReference>
<dbReference type="InterPro" id="IPR011109">
    <property type="entry name" value="DNA_bind_recombinase_dom"/>
</dbReference>
<dbReference type="SMART" id="SM00857">
    <property type="entry name" value="Resolvase"/>
    <property type="match status" value="1"/>
</dbReference>
<dbReference type="Gene3D" id="3.40.50.1390">
    <property type="entry name" value="Resolvase, N-terminal catalytic domain"/>
    <property type="match status" value="1"/>
</dbReference>
<proteinExistence type="predicted"/>
<dbReference type="RefSeq" id="XP_014680227.1">
    <property type="nucleotide sequence ID" value="XM_014824741.1"/>
</dbReference>
<dbReference type="Pfam" id="PF07508">
    <property type="entry name" value="Recombinase"/>
    <property type="match status" value="1"/>
</dbReference>
<dbReference type="GeneID" id="106820201"/>
<reference evidence="3" key="1">
    <citation type="submission" date="2025-08" db="UniProtKB">
        <authorList>
            <consortium name="RefSeq"/>
        </authorList>
    </citation>
    <scope>IDENTIFICATION</scope>
</reference>
<evidence type="ECO:0000313" key="3">
    <source>
        <dbReference type="RefSeq" id="XP_014680227.1"/>
    </source>
</evidence>
<dbReference type="InterPro" id="IPR038109">
    <property type="entry name" value="DNA_bind_recomb_sf"/>
</dbReference>
<feature type="domain" description="Resolvase/invertase-type recombinase catalytic" evidence="1">
    <location>
        <begin position="18"/>
        <end position="168"/>
    </location>
</feature>
<dbReference type="PANTHER" id="PTHR30461:SF23">
    <property type="entry name" value="DNA RECOMBINASE-RELATED"/>
    <property type="match status" value="1"/>
</dbReference>
<dbReference type="InterPro" id="IPR006119">
    <property type="entry name" value="Resolv_N"/>
</dbReference>
<dbReference type="PROSITE" id="PS51736">
    <property type="entry name" value="RECOMBINASES_3"/>
    <property type="match status" value="1"/>
</dbReference>
<keyword evidence="2" id="KW-1185">Reference proteome</keyword>
<evidence type="ECO:0000313" key="2">
    <source>
        <dbReference type="Proteomes" id="UP000695022"/>
    </source>
</evidence>
<organism evidence="2 3">
    <name type="scientific">Priapulus caudatus</name>
    <name type="common">Priapulid worm</name>
    <dbReference type="NCBI Taxonomy" id="37621"/>
    <lineage>
        <taxon>Eukaryota</taxon>
        <taxon>Metazoa</taxon>
        <taxon>Ecdysozoa</taxon>
        <taxon>Scalidophora</taxon>
        <taxon>Priapulida</taxon>
        <taxon>Priapulimorpha</taxon>
        <taxon>Priapulimorphida</taxon>
        <taxon>Priapulidae</taxon>
        <taxon>Priapulus</taxon>
    </lineage>
</organism>
<feature type="non-terminal residue" evidence="3">
    <location>
        <position position="633"/>
    </location>
</feature>
<dbReference type="SUPFAM" id="SSF53041">
    <property type="entry name" value="Resolvase-like"/>
    <property type="match status" value="1"/>
</dbReference>
<dbReference type="InterPro" id="IPR025827">
    <property type="entry name" value="Zn_ribbon_recom_dom"/>
</dbReference>
<protein>
    <submittedName>
        <fullName evidence="3">Uncharacterized protein y4bA/y4pH-like</fullName>
    </submittedName>
</protein>